<dbReference type="GO" id="GO:0009318">
    <property type="term" value="C:exodeoxyribonuclease VII complex"/>
    <property type="evidence" value="ECO:0007669"/>
    <property type="project" value="InterPro"/>
</dbReference>
<dbReference type="RefSeq" id="WP_099254154.1">
    <property type="nucleotide sequence ID" value="NZ_NHOA01000016.1"/>
</dbReference>
<gene>
    <name evidence="4" type="ORF">DJ69_02400</name>
</gene>
<dbReference type="Pfam" id="PF02609">
    <property type="entry name" value="Exonuc_VII_S"/>
    <property type="match status" value="1"/>
</dbReference>
<sequence length="60" mass="6888">MAKDPEINRRVDQVEEIIDQLDTGDVSLEKGEELHKEGKALLNKIREQLNEDEGTILEIE</sequence>
<dbReference type="NCBIfam" id="TIGR01280">
    <property type="entry name" value="xseB"/>
    <property type="match status" value="1"/>
</dbReference>
<evidence type="ECO:0000256" key="3">
    <source>
        <dbReference type="ARBA" id="ARBA00022801"/>
    </source>
</evidence>
<dbReference type="EMBL" id="NHOA01000016">
    <property type="protein sequence ID" value="PHQ40184.1"/>
    <property type="molecule type" value="Genomic_DNA"/>
</dbReference>
<dbReference type="Gene3D" id="1.10.287.1040">
    <property type="entry name" value="Exonuclease VII, small subunit"/>
    <property type="match status" value="1"/>
</dbReference>
<name>A0A2G1WMF2_9EURY</name>
<evidence type="ECO:0000256" key="2">
    <source>
        <dbReference type="ARBA" id="ARBA00022722"/>
    </source>
</evidence>
<proteinExistence type="predicted"/>
<dbReference type="InterPro" id="IPR003761">
    <property type="entry name" value="Exonuc_VII_S"/>
</dbReference>
<organism evidence="4 5">
    <name type="scientific">Halorubrum persicum</name>
    <dbReference type="NCBI Taxonomy" id="1383844"/>
    <lineage>
        <taxon>Archaea</taxon>
        <taxon>Methanobacteriati</taxon>
        <taxon>Methanobacteriota</taxon>
        <taxon>Stenosarchaea group</taxon>
        <taxon>Halobacteria</taxon>
        <taxon>Halobacteriales</taxon>
        <taxon>Haloferacaceae</taxon>
        <taxon>Halorubrum</taxon>
    </lineage>
</organism>
<keyword evidence="2" id="KW-0540">Nuclease</keyword>
<dbReference type="GO" id="GO:0008855">
    <property type="term" value="F:exodeoxyribonuclease VII activity"/>
    <property type="evidence" value="ECO:0007669"/>
    <property type="project" value="InterPro"/>
</dbReference>
<comment type="caution">
    <text evidence="4">The sequence shown here is derived from an EMBL/GenBank/DDBJ whole genome shotgun (WGS) entry which is preliminary data.</text>
</comment>
<protein>
    <submittedName>
        <fullName evidence="4">Exodeoxyribonuclease VII small subunit</fullName>
    </submittedName>
</protein>
<dbReference type="AlphaFoldDB" id="A0A2G1WMF2"/>
<dbReference type="InterPro" id="IPR037004">
    <property type="entry name" value="Exonuc_VII_ssu_sf"/>
</dbReference>
<keyword evidence="5" id="KW-1185">Reference proteome</keyword>
<reference evidence="4 5" key="1">
    <citation type="journal article" date="2014" name="Front. Microbiol.">
        <title>Population and genomic analysis of the genus Halorubrum.</title>
        <authorList>
            <person name="Fullmer M.S."/>
            <person name="Soucy S.M."/>
            <person name="Swithers K.S."/>
            <person name="Makkay A.M."/>
            <person name="Wheeler R."/>
            <person name="Ventosa A."/>
            <person name="Gogarten J.P."/>
            <person name="Papke R.T."/>
        </authorList>
    </citation>
    <scope>NUCLEOTIDE SEQUENCE [LARGE SCALE GENOMIC DNA]</scope>
    <source>
        <strain evidence="4 5">C49</strain>
    </source>
</reference>
<evidence type="ECO:0000313" key="5">
    <source>
        <dbReference type="Proteomes" id="UP000222824"/>
    </source>
</evidence>
<evidence type="ECO:0000313" key="4">
    <source>
        <dbReference type="EMBL" id="PHQ40184.1"/>
    </source>
</evidence>
<accession>A0A2G1WMF2</accession>
<dbReference type="Proteomes" id="UP000222824">
    <property type="component" value="Unassembled WGS sequence"/>
</dbReference>
<evidence type="ECO:0000256" key="1">
    <source>
        <dbReference type="ARBA" id="ARBA00022490"/>
    </source>
</evidence>
<keyword evidence="1" id="KW-0963">Cytoplasm</keyword>
<dbReference type="SUPFAM" id="SSF116842">
    <property type="entry name" value="XseB-like"/>
    <property type="match status" value="1"/>
</dbReference>
<dbReference type="GO" id="GO:0006308">
    <property type="term" value="P:DNA catabolic process"/>
    <property type="evidence" value="ECO:0007669"/>
    <property type="project" value="InterPro"/>
</dbReference>
<keyword evidence="3" id="KW-0378">Hydrolase</keyword>